<evidence type="ECO:0000313" key="2">
    <source>
        <dbReference type="EMBL" id="GFU10396.1"/>
    </source>
</evidence>
<reference evidence="2" key="1">
    <citation type="submission" date="2020-08" db="EMBL/GenBank/DDBJ databases">
        <title>Multicomponent nature underlies the extraordinary mechanical properties of spider dragline silk.</title>
        <authorList>
            <person name="Kono N."/>
            <person name="Nakamura H."/>
            <person name="Mori M."/>
            <person name="Yoshida Y."/>
            <person name="Ohtoshi R."/>
            <person name="Malay A.D."/>
            <person name="Moran D.A.P."/>
            <person name="Tomita M."/>
            <person name="Numata K."/>
            <person name="Arakawa K."/>
        </authorList>
    </citation>
    <scope>NUCLEOTIDE SEQUENCE</scope>
</reference>
<evidence type="ECO:0000256" key="1">
    <source>
        <dbReference type="SAM" id="Phobius"/>
    </source>
</evidence>
<gene>
    <name evidence="2" type="ORF">NPIL_654991</name>
</gene>
<keyword evidence="1" id="KW-1133">Transmembrane helix</keyword>
<protein>
    <submittedName>
        <fullName evidence="2">Uncharacterized protein</fullName>
    </submittedName>
</protein>
<dbReference type="AlphaFoldDB" id="A0A8X6QBU8"/>
<keyword evidence="3" id="KW-1185">Reference proteome</keyword>
<sequence>MQTLNSEEANGRCQLTTEFTCCRLMMCLSLTPWFLFFTLIRNMQISTTYL</sequence>
<accession>A0A8X6QBU8</accession>
<proteinExistence type="predicted"/>
<keyword evidence="1" id="KW-0812">Transmembrane</keyword>
<dbReference type="EMBL" id="BMAW01078291">
    <property type="protein sequence ID" value="GFU10396.1"/>
    <property type="molecule type" value="Genomic_DNA"/>
</dbReference>
<name>A0A8X6QBU8_NEPPI</name>
<dbReference type="Proteomes" id="UP000887013">
    <property type="component" value="Unassembled WGS sequence"/>
</dbReference>
<evidence type="ECO:0000313" key="3">
    <source>
        <dbReference type="Proteomes" id="UP000887013"/>
    </source>
</evidence>
<feature type="transmembrane region" description="Helical" evidence="1">
    <location>
        <begin position="21"/>
        <end position="40"/>
    </location>
</feature>
<keyword evidence="1" id="KW-0472">Membrane</keyword>
<comment type="caution">
    <text evidence="2">The sequence shown here is derived from an EMBL/GenBank/DDBJ whole genome shotgun (WGS) entry which is preliminary data.</text>
</comment>
<organism evidence="2 3">
    <name type="scientific">Nephila pilipes</name>
    <name type="common">Giant wood spider</name>
    <name type="synonym">Nephila maculata</name>
    <dbReference type="NCBI Taxonomy" id="299642"/>
    <lineage>
        <taxon>Eukaryota</taxon>
        <taxon>Metazoa</taxon>
        <taxon>Ecdysozoa</taxon>
        <taxon>Arthropoda</taxon>
        <taxon>Chelicerata</taxon>
        <taxon>Arachnida</taxon>
        <taxon>Araneae</taxon>
        <taxon>Araneomorphae</taxon>
        <taxon>Entelegynae</taxon>
        <taxon>Araneoidea</taxon>
        <taxon>Nephilidae</taxon>
        <taxon>Nephila</taxon>
    </lineage>
</organism>
<feature type="non-terminal residue" evidence="2">
    <location>
        <position position="50"/>
    </location>
</feature>